<sequence length="412" mass="44615">MTADHDTTPVQSDEALRTDGRVRERPDDPARAEAFLPAPAVQNHAANLAVLPGGDLGCVWFGGTQEGVADICVWFSRLAPRSDTWTDPVRLSDDPTRSEQNPVLFSAPTGELWLLHTAQQAGNQDTAEVRLRTSADGGATWGPTRTLFPATETGGVFVRQPPVVLEDGRWLLPVFHCVATPGVPWVGDHDTSAVMISDDQGRTWRERPVPGSTGCVHMNIHPLPDGSLLALFRSRWADAVYRSHSRDGGETWSEPVPTELPNNNSSVQYVPLADGRLALVYNHSSAADATARRVSLYDEIDEDGQAGESPAATAATAPAEVADGGRTAFWGAPRAPMTLALSSDGGLTWPHRRDLDTGDGHCLTNNSRDRLNRELSYPSVTQAPDGALHIAYTYHRRAIKYVRVAPDWAADV</sequence>
<dbReference type="Proteomes" id="UP001180754">
    <property type="component" value="Unassembled WGS sequence"/>
</dbReference>
<dbReference type="EMBL" id="JAVRFD010000041">
    <property type="protein sequence ID" value="MDT0550063.1"/>
    <property type="molecule type" value="Genomic_DNA"/>
</dbReference>
<dbReference type="InterPro" id="IPR011040">
    <property type="entry name" value="Sialidase"/>
</dbReference>
<dbReference type="PANTHER" id="PTHR43752">
    <property type="entry name" value="BNR/ASP-BOX REPEAT FAMILY PROTEIN"/>
    <property type="match status" value="1"/>
</dbReference>
<dbReference type="EC" id="3.2.1.18" evidence="3"/>
<evidence type="ECO:0000313" key="4">
    <source>
        <dbReference type="Proteomes" id="UP001180754"/>
    </source>
</evidence>
<dbReference type="PANTHER" id="PTHR43752:SF2">
    <property type="entry name" value="BNR_ASP-BOX REPEAT FAMILY PROTEIN"/>
    <property type="match status" value="1"/>
</dbReference>
<proteinExistence type="predicted"/>
<reference evidence="3" key="1">
    <citation type="submission" date="2024-05" db="EMBL/GenBank/DDBJ databases">
        <title>30 novel species of actinomycetes from the DSMZ collection.</title>
        <authorList>
            <person name="Nouioui I."/>
        </authorList>
    </citation>
    <scope>NUCLEOTIDE SEQUENCE</scope>
    <source>
        <strain evidence="3">DSM 41529</strain>
    </source>
</reference>
<dbReference type="Pfam" id="PF13088">
    <property type="entry name" value="BNR_2"/>
    <property type="match status" value="1"/>
</dbReference>
<protein>
    <submittedName>
        <fullName evidence="3">Exo-alpha-sialidase</fullName>
        <ecNumber evidence="3">3.2.1.18</ecNumber>
    </submittedName>
</protein>
<keyword evidence="3" id="KW-0378">Hydrolase</keyword>
<comment type="caution">
    <text evidence="3">The sequence shown here is derived from an EMBL/GenBank/DDBJ whole genome shotgun (WGS) entry which is preliminary data.</text>
</comment>
<feature type="region of interest" description="Disordered" evidence="1">
    <location>
        <begin position="1"/>
        <end position="28"/>
    </location>
</feature>
<evidence type="ECO:0000256" key="1">
    <source>
        <dbReference type="SAM" id="MobiDB-lite"/>
    </source>
</evidence>
<keyword evidence="4" id="KW-1185">Reference proteome</keyword>
<dbReference type="CDD" id="cd15482">
    <property type="entry name" value="Sialidase_non-viral"/>
    <property type="match status" value="1"/>
</dbReference>
<feature type="domain" description="Sialidase" evidence="2">
    <location>
        <begin position="54"/>
        <end position="390"/>
    </location>
</feature>
<dbReference type="SUPFAM" id="SSF50939">
    <property type="entry name" value="Sialidases"/>
    <property type="match status" value="1"/>
</dbReference>
<accession>A0ABU2XYX1</accession>
<dbReference type="GO" id="GO:0004308">
    <property type="term" value="F:exo-alpha-sialidase activity"/>
    <property type="evidence" value="ECO:0007669"/>
    <property type="project" value="UniProtKB-EC"/>
</dbReference>
<dbReference type="InterPro" id="IPR036278">
    <property type="entry name" value="Sialidase_sf"/>
</dbReference>
<keyword evidence="3" id="KW-0326">Glycosidase</keyword>
<gene>
    <name evidence="3" type="ORF">RND15_46585</name>
</gene>
<dbReference type="Gene3D" id="2.120.10.10">
    <property type="match status" value="1"/>
</dbReference>
<name>A0ABU2XYX1_9ACTN</name>
<organism evidence="3 4">
    <name type="scientific">Streptomyces lonegramiae</name>
    <dbReference type="NCBI Taxonomy" id="3075524"/>
    <lineage>
        <taxon>Bacteria</taxon>
        <taxon>Bacillati</taxon>
        <taxon>Actinomycetota</taxon>
        <taxon>Actinomycetes</taxon>
        <taxon>Kitasatosporales</taxon>
        <taxon>Streptomycetaceae</taxon>
        <taxon>Streptomyces</taxon>
    </lineage>
</organism>
<evidence type="ECO:0000259" key="2">
    <source>
        <dbReference type="Pfam" id="PF13088"/>
    </source>
</evidence>
<evidence type="ECO:0000313" key="3">
    <source>
        <dbReference type="EMBL" id="MDT0550063.1"/>
    </source>
</evidence>
<dbReference type="RefSeq" id="WP_311730639.1">
    <property type="nucleotide sequence ID" value="NZ_JAVRFD010000041.1"/>
</dbReference>
<feature type="compositionally biased region" description="Basic and acidic residues" evidence="1">
    <location>
        <begin position="14"/>
        <end position="28"/>
    </location>
</feature>